<protein>
    <recommendedName>
        <fullName evidence="4">HCNGP-like protein</fullName>
    </recommendedName>
</protein>
<feature type="compositionally biased region" description="Polar residues" evidence="1">
    <location>
        <begin position="25"/>
        <end position="66"/>
    </location>
</feature>
<evidence type="ECO:0000313" key="2">
    <source>
        <dbReference type="EMBL" id="KAF2156788.1"/>
    </source>
</evidence>
<evidence type="ECO:0008006" key="4">
    <source>
        <dbReference type="Google" id="ProtNLM"/>
    </source>
</evidence>
<dbReference type="GO" id="GO:0006355">
    <property type="term" value="P:regulation of DNA-templated transcription"/>
    <property type="evidence" value="ECO:0007669"/>
    <property type="project" value="InterPro"/>
</dbReference>
<comment type="caution">
    <text evidence="2">The sequence shown here is derived from an EMBL/GenBank/DDBJ whole genome shotgun (WGS) entry which is preliminary data.</text>
</comment>
<accession>A0A9P4J7H8</accession>
<keyword evidence="3" id="KW-1185">Reference proteome</keyword>
<dbReference type="AlphaFoldDB" id="A0A9P4J7H8"/>
<dbReference type="EMBL" id="ML996081">
    <property type="protein sequence ID" value="KAF2156788.1"/>
    <property type="molecule type" value="Genomic_DNA"/>
</dbReference>
<gene>
    <name evidence="2" type="ORF">K461DRAFT_4228</name>
</gene>
<organism evidence="2 3">
    <name type="scientific">Myriangium duriaei CBS 260.36</name>
    <dbReference type="NCBI Taxonomy" id="1168546"/>
    <lineage>
        <taxon>Eukaryota</taxon>
        <taxon>Fungi</taxon>
        <taxon>Dikarya</taxon>
        <taxon>Ascomycota</taxon>
        <taxon>Pezizomycotina</taxon>
        <taxon>Dothideomycetes</taxon>
        <taxon>Dothideomycetidae</taxon>
        <taxon>Myriangiales</taxon>
        <taxon>Myriangiaceae</taxon>
        <taxon>Myriangium</taxon>
    </lineage>
</organism>
<dbReference type="OrthoDB" id="1714508at2759"/>
<dbReference type="GO" id="GO:0005634">
    <property type="term" value="C:nucleus"/>
    <property type="evidence" value="ECO:0007669"/>
    <property type="project" value="TreeGrafter"/>
</dbReference>
<dbReference type="PANTHER" id="PTHR13464">
    <property type="entry name" value="TRANSCRIPTIONAL REGULATOR PROTEIN HCNGP"/>
    <property type="match status" value="1"/>
</dbReference>
<feature type="region of interest" description="Disordered" evidence="1">
    <location>
        <begin position="220"/>
        <end position="245"/>
    </location>
</feature>
<dbReference type="PANTHER" id="PTHR13464:SF0">
    <property type="entry name" value="SAP30-BINDING PROTEIN"/>
    <property type="match status" value="1"/>
</dbReference>
<name>A0A9P4J7H8_9PEZI</name>
<proteinExistence type="predicted"/>
<sequence length="245" mass="26305">MSALGLGGYDSSDDDADEPVAEQPKLQTTNQITQAQPPQTGDATRSGSTSVQPEAPRATNTFTQHAQAADIHSSGVAAALGPSLPPESFASQSPPADLPEVDPSLSPFSQSRQQVRMLTMPPVPNFEIPPSPPPADPSTTAVANKKIRHFLDLKRQGVHFNQRLLSSNALRNPGMASKLMDFAGIEGVIQYDHALAEGLGVDVRHWAGLRVEQIVSQMEDTRRREANGRKGKPREFVSEGGTRGR</sequence>
<feature type="compositionally biased region" description="Acidic residues" evidence="1">
    <location>
        <begin position="11"/>
        <end position="20"/>
    </location>
</feature>
<evidence type="ECO:0000256" key="1">
    <source>
        <dbReference type="SAM" id="MobiDB-lite"/>
    </source>
</evidence>
<dbReference type="InterPro" id="IPR012479">
    <property type="entry name" value="SAP30BP"/>
</dbReference>
<dbReference type="Proteomes" id="UP000799439">
    <property type="component" value="Unassembled WGS sequence"/>
</dbReference>
<evidence type="ECO:0000313" key="3">
    <source>
        <dbReference type="Proteomes" id="UP000799439"/>
    </source>
</evidence>
<feature type="region of interest" description="Disordered" evidence="1">
    <location>
        <begin position="1"/>
        <end position="107"/>
    </location>
</feature>
<reference evidence="2" key="1">
    <citation type="journal article" date="2020" name="Stud. Mycol.">
        <title>101 Dothideomycetes genomes: a test case for predicting lifestyles and emergence of pathogens.</title>
        <authorList>
            <person name="Haridas S."/>
            <person name="Albert R."/>
            <person name="Binder M."/>
            <person name="Bloem J."/>
            <person name="Labutti K."/>
            <person name="Salamov A."/>
            <person name="Andreopoulos B."/>
            <person name="Baker S."/>
            <person name="Barry K."/>
            <person name="Bills G."/>
            <person name="Bluhm B."/>
            <person name="Cannon C."/>
            <person name="Castanera R."/>
            <person name="Culley D."/>
            <person name="Daum C."/>
            <person name="Ezra D."/>
            <person name="Gonzalez J."/>
            <person name="Henrissat B."/>
            <person name="Kuo A."/>
            <person name="Liang C."/>
            <person name="Lipzen A."/>
            <person name="Lutzoni F."/>
            <person name="Magnuson J."/>
            <person name="Mondo S."/>
            <person name="Nolan M."/>
            <person name="Ohm R."/>
            <person name="Pangilinan J."/>
            <person name="Park H.-J."/>
            <person name="Ramirez L."/>
            <person name="Alfaro M."/>
            <person name="Sun H."/>
            <person name="Tritt A."/>
            <person name="Yoshinaga Y."/>
            <person name="Zwiers L.-H."/>
            <person name="Turgeon B."/>
            <person name="Goodwin S."/>
            <person name="Spatafora J."/>
            <person name="Crous P."/>
            <person name="Grigoriev I."/>
        </authorList>
    </citation>
    <scope>NUCLEOTIDE SEQUENCE</scope>
    <source>
        <strain evidence="2">CBS 260.36</strain>
    </source>
</reference>
<feature type="compositionally biased region" description="Basic and acidic residues" evidence="1">
    <location>
        <begin position="220"/>
        <end position="237"/>
    </location>
</feature>
<dbReference type="Pfam" id="PF07818">
    <property type="entry name" value="HCNGP"/>
    <property type="match status" value="1"/>
</dbReference>